<protein>
    <submittedName>
        <fullName evidence="2">Uncharacterized protein</fullName>
    </submittedName>
</protein>
<dbReference type="InParanoid" id="D8PYH0"/>
<dbReference type="EMBL" id="GL377304">
    <property type="protein sequence ID" value="EFI99258.1"/>
    <property type="molecule type" value="Genomic_DNA"/>
</dbReference>
<dbReference type="RefSeq" id="XP_003034161.1">
    <property type="nucleotide sequence ID" value="XM_003034115.1"/>
</dbReference>
<evidence type="ECO:0000313" key="2">
    <source>
        <dbReference type="EMBL" id="EFI99258.1"/>
    </source>
</evidence>
<evidence type="ECO:0000256" key="1">
    <source>
        <dbReference type="SAM" id="MobiDB-lite"/>
    </source>
</evidence>
<dbReference type="VEuPathDB" id="FungiDB:SCHCODRAFT_01170210"/>
<feature type="region of interest" description="Disordered" evidence="1">
    <location>
        <begin position="116"/>
        <end position="153"/>
    </location>
</feature>
<accession>D8PYH0</accession>
<dbReference type="GeneID" id="9592317"/>
<dbReference type="Proteomes" id="UP000007431">
    <property type="component" value="Unassembled WGS sequence"/>
</dbReference>
<dbReference type="AlphaFoldDB" id="D8PYH0"/>
<dbReference type="HOGENOM" id="CLU_1415938_0_0_1"/>
<keyword evidence="3" id="KW-1185">Reference proteome</keyword>
<dbReference type="KEGG" id="scm:SCHCO_01170210"/>
<name>D8PYH0_SCHCM</name>
<proteinExistence type="predicted"/>
<reference evidence="2 3" key="1">
    <citation type="journal article" date="2010" name="Nat. Biotechnol.">
        <title>Genome sequence of the model mushroom Schizophyllum commune.</title>
        <authorList>
            <person name="Ohm R.A."/>
            <person name="de Jong J.F."/>
            <person name="Lugones L.G."/>
            <person name="Aerts A."/>
            <person name="Kothe E."/>
            <person name="Stajich J.E."/>
            <person name="de Vries R.P."/>
            <person name="Record E."/>
            <person name="Levasseur A."/>
            <person name="Baker S.E."/>
            <person name="Bartholomew K.A."/>
            <person name="Coutinho P.M."/>
            <person name="Erdmann S."/>
            <person name="Fowler T.J."/>
            <person name="Gathman A.C."/>
            <person name="Lombard V."/>
            <person name="Henrissat B."/>
            <person name="Knabe N."/>
            <person name="Kuees U."/>
            <person name="Lilly W.W."/>
            <person name="Lindquist E."/>
            <person name="Lucas S."/>
            <person name="Magnuson J.K."/>
            <person name="Piumi F."/>
            <person name="Raudaskoski M."/>
            <person name="Salamov A."/>
            <person name="Schmutz J."/>
            <person name="Schwarze F.W.M.R."/>
            <person name="vanKuyk P.A."/>
            <person name="Horton J.S."/>
            <person name="Grigoriev I.V."/>
            <person name="Woesten H.A.B."/>
        </authorList>
    </citation>
    <scope>NUCLEOTIDE SEQUENCE [LARGE SCALE GENOMIC DNA]</scope>
    <source>
        <strain evidence="3">H4-8 / FGSC 9210</strain>
    </source>
</reference>
<feature type="compositionally biased region" description="Polar residues" evidence="1">
    <location>
        <begin position="116"/>
        <end position="132"/>
    </location>
</feature>
<feature type="non-terminal residue" evidence="2">
    <location>
        <position position="192"/>
    </location>
</feature>
<evidence type="ECO:0000313" key="3">
    <source>
        <dbReference type="Proteomes" id="UP000007431"/>
    </source>
</evidence>
<organism evidence="3">
    <name type="scientific">Schizophyllum commune (strain H4-8 / FGSC 9210)</name>
    <name type="common">Split gill fungus</name>
    <dbReference type="NCBI Taxonomy" id="578458"/>
    <lineage>
        <taxon>Eukaryota</taxon>
        <taxon>Fungi</taxon>
        <taxon>Dikarya</taxon>
        <taxon>Basidiomycota</taxon>
        <taxon>Agaricomycotina</taxon>
        <taxon>Agaricomycetes</taxon>
        <taxon>Agaricomycetidae</taxon>
        <taxon>Agaricales</taxon>
        <taxon>Schizophyllaceae</taxon>
        <taxon>Schizophyllum</taxon>
    </lineage>
</organism>
<sequence length="192" mass="20645">MDRLDVGAIAFILGDGEILKDSARPKTKTSYCSSLAEASDSRCCCDPYFRLFSSFDGYEGHHITRAENEDAADFCRDDDNTTNPAALKYYELPGVGTGIGAASQGASIDEEYQFPTDTSTRLASPTDATAQMSAAVETPKPSTPDAHVQDPPQASTIIQPSSVHLNNRTLIPLALQSVYGSIPCHPCLCIRH</sequence>
<gene>
    <name evidence="2" type="ORF">SCHCODRAFT_106375</name>
</gene>